<sequence>MAHPERQIDNLLKSLHKSSSFRDIFSGMPKRDDERPPARAGRQQTLDAQSEPDPLDALVQDLVALGARTATRGSALRGHWPNTDVPEMRTTSSTDARHVAFAPNAAVREFLAHGER</sequence>
<organism evidence="2 3">
    <name type="scientific">Diacronema lutheri</name>
    <name type="common">Unicellular marine alga</name>
    <name type="synonym">Monochrysis lutheri</name>
    <dbReference type="NCBI Taxonomy" id="2081491"/>
    <lineage>
        <taxon>Eukaryota</taxon>
        <taxon>Haptista</taxon>
        <taxon>Haptophyta</taxon>
        <taxon>Pavlovophyceae</taxon>
        <taxon>Pavlovales</taxon>
        <taxon>Pavlovaceae</taxon>
        <taxon>Diacronema</taxon>
    </lineage>
</organism>
<evidence type="ECO:0000313" key="2">
    <source>
        <dbReference type="EMBL" id="KAG8462737.1"/>
    </source>
</evidence>
<feature type="region of interest" description="Disordered" evidence="1">
    <location>
        <begin position="20"/>
        <end position="54"/>
    </location>
</feature>
<keyword evidence="3" id="KW-1185">Reference proteome</keyword>
<dbReference type="AlphaFoldDB" id="A0A8J5XJX7"/>
<name>A0A8J5XJX7_DIALT</name>
<gene>
    <name evidence="2" type="ORF">KFE25_004713</name>
</gene>
<reference evidence="2" key="1">
    <citation type="submission" date="2021-05" db="EMBL/GenBank/DDBJ databases">
        <title>The genome of the haptophyte Pavlova lutheri (Diacronema luteri, Pavlovales) - a model for lipid biosynthesis in eukaryotic algae.</title>
        <authorList>
            <person name="Hulatt C.J."/>
            <person name="Posewitz M.C."/>
        </authorList>
    </citation>
    <scope>NUCLEOTIDE SEQUENCE</scope>
    <source>
        <strain evidence="2">NIVA-4/92</strain>
    </source>
</reference>
<feature type="region of interest" description="Disordered" evidence="1">
    <location>
        <begin position="74"/>
        <end position="94"/>
    </location>
</feature>
<evidence type="ECO:0000256" key="1">
    <source>
        <dbReference type="SAM" id="MobiDB-lite"/>
    </source>
</evidence>
<evidence type="ECO:0000313" key="3">
    <source>
        <dbReference type="Proteomes" id="UP000751190"/>
    </source>
</evidence>
<dbReference type="EMBL" id="JAGTXO010000019">
    <property type="protein sequence ID" value="KAG8462737.1"/>
    <property type="molecule type" value="Genomic_DNA"/>
</dbReference>
<accession>A0A8J5XJX7</accession>
<proteinExistence type="predicted"/>
<protein>
    <submittedName>
        <fullName evidence="2">Uncharacterized protein</fullName>
    </submittedName>
</protein>
<comment type="caution">
    <text evidence="2">The sequence shown here is derived from an EMBL/GenBank/DDBJ whole genome shotgun (WGS) entry which is preliminary data.</text>
</comment>
<dbReference type="Proteomes" id="UP000751190">
    <property type="component" value="Unassembled WGS sequence"/>
</dbReference>